<comment type="caution">
    <text evidence="2">The sequence shown here is derived from an EMBL/GenBank/DDBJ whole genome shotgun (WGS) entry which is preliminary data.</text>
</comment>
<gene>
    <name evidence="2" type="ORF">EAS64_22085</name>
</gene>
<keyword evidence="3" id="KW-1185">Reference proteome</keyword>
<reference evidence="2 3" key="1">
    <citation type="submission" date="2018-11" db="EMBL/GenBank/DDBJ databases">
        <title>Trebonia kvetii gen.nov., sp.nov., a novel acidophilic actinobacterium, and proposal of the new actinobacterial family Treboniaceae fam. nov.</title>
        <authorList>
            <person name="Rapoport D."/>
            <person name="Sagova-Mareckova M."/>
            <person name="Sedlacek I."/>
            <person name="Provaznik J."/>
            <person name="Kralova S."/>
            <person name="Pavlinic D."/>
            <person name="Benes V."/>
            <person name="Kopecky J."/>
        </authorList>
    </citation>
    <scope>NUCLEOTIDE SEQUENCE [LARGE SCALE GENOMIC DNA]</scope>
    <source>
        <strain evidence="2 3">15Tr583</strain>
    </source>
</reference>
<protein>
    <submittedName>
        <fullName evidence="2">DUF397 domain-containing protein</fullName>
    </submittedName>
</protein>
<accession>A0A6P2BWP9</accession>
<organism evidence="2 3">
    <name type="scientific">Trebonia kvetii</name>
    <dbReference type="NCBI Taxonomy" id="2480626"/>
    <lineage>
        <taxon>Bacteria</taxon>
        <taxon>Bacillati</taxon>
        <taxon>Actinomycetota</taxon>
        <taxon>Actinomycetes</taxon>
        <taxon>Streptosporangiales</taxon>
        <taxon>Treboniaceae</taxon>
        <taxon>Trebonia</taxon>
    </lineage>
</organism>
<dbReference type="AlphaFoldDB" id="A0A6P2BWP9"/>
<dbReference type="Proteomes" id="UP000460272">
    <property type="component" value="Unassembled WGS sequence"/>
</dbReference>
<feature type="domain" description="DUF397" evidence="1">
    <location>
        <begin position="16"/>
        <end position="69"/>
    </location>
</feature>
<dbReference type="EMBL" id="RPFW01000004">
    <property type="protein sequence ID" value="TVZ03137.1"/>
    <property type="molecule type" value="Genomic_DNA"/>
</dbReference>
<proteinExistence type="predicted"/>
<sequence length="78" mass="8310">MQDIYNGISAAQLDGATWRKSQRSNSQGACVELARLDGATVAMRNSRDPQGTALIYSASAVRAMVGALRSGEFDYLIG</sequence>
<dbReference type="InterPro" id="IPR007278">
    <property type="entry name" value="DUF397"/>
</dbReference>
<evidence type="ECO:0000313" key="2">
    <source>
        <dbReference type="EMBL" id="TVZ03137.1"/>
    </source>
</evidence>
<dbReference type="Pfam" id="PF04149">
    <property type="entry name" value="DUF397"/>
    <property type="match status" value="1"/>
</dbReference>
<evidence type="ECO:0000259" key="1">
    <source>
        <dbReference type="Pfam" id="PF04149"/>
    </source>
</evidence>
<dbReference type="RefSeq" id="WP_145855616.1">
    <property type="nucleotide sequence ID" value="NZ_RPFW01000004.1"/>
</dbReference>
<dbReference type="OrthoDB" id="4558943at2"/>
<evidence type="ECO:0000313" key="3">
    <source>
        <dbReference type="Proteomes" id="UP000460272"/>
    </source>
</evidence>
<name>A0A6P2BWP9_9ACTN</name>